<evidence type="ECO:0008006" key="3">
    <source>
        <dbReference type="Google" id="ProtNLM"/>
    </source>
</evidence>
<dbReference type="PANTHER" id="PTHR43611:SF3">
    <property type="entry name" value="FLAVIN MONONUCLEOTIDE HYDROLASE 1, CHLOROPLATIC"/>
    <property type="match status" value="1"/>
</dbReference>
<organism evidence="1 2">
    <name type="scientific">Candidatus Gottesmanbacteria bacterium GW2011_GWB1_43_11</name>
    <dbReference type="NCBI Taxonomy" id="1618446"/>
    <lineage>
        <taxon>Bacteria</taxon>
        <taxon>Candidatus Gottesmaniibacteriota</taxon>
    </lineage>
</organism>
<proteinExistence type="predicted"/>
<dbReference type="InterPro" id="IPR023198">
    <property type="entry name" value="PGP-like_dom2"/>
</dbReference>
<dbReference type="Gene3D" id="1.10.150.240">
    <property type="entry name" value="Putative phosphatase, domain 2"/>
    <property type="match status" value="1"/>
</dbReference>
<protein>
    <recommendedName>
        <fullName evidence="3">HAD-superfamily hydrolase, subfamily IA, variant 3</fullName>
    </recommendedName>
</protein>
<dbReference type="EMBL" id="LCFD01000003">
    <property type="protein sequence ID" value="KKS87244.1"/>
    <property type="molecule type" value="Genomic_DNA"/>
</dbReference>
<dbReference type="STRING" id="1618446.UV61_C0003G0097"/>
<dbReference type="InterPro" id="IPR036412">
    <property type="entry name" value="HAD-like_sf"/>
</dbReference>
<reference evidence="1 2" key="1">
    <citation type="journal article" date="2015" name="Nature">
        <title>rRNA introns, odd ribosomes, and small enigmatic genomes across a large radiation of phyla.</title>
        <authorList>
            <person name="Brown C.T."/>
            <person name="Hug L.A."/>
            <person name="Thomas B.C."/>
            <person name="Sharon I."/>
            <person name="Castelle C.J."/>
            <person name="Singh A."/>
            <person name="Wilkins M.J."/>
            <person name="Williams K.H."/>
            <person name="Banfield J.F."/>
        </authorList>
    </citation>
    <scope>NUCLEOTIDE SEQUENCE [LARGE SCALE GENOMIC DNA]</scope>
</reference>
<dbReference type="AlphaFoldDB" id="A0A0G1CNW6"/>
<accession>A0A0G1CNW6</accession>
<name>A0A0G1CNW6_9BACT</name>
<dbReference type="PANTHER" id="PTHR43611">
    <property type="entry name" value="ALPHA-D-GLUCOSE 1-PHOSPHATE PHOSPHATASE"/>
    <property type="match status" value="1"/>
</dbReference>
<comment type="caution">
    <text evidence="1">The sequence shown here is derived from an EMBL/GenBank/DDBJ whole genome shotgun (WGS) entry which is preliminary data.</text>
</comment>
<sequence>MSPNKTKSVNLQKAVIFDLGNVLVRVNNQAALPHFQKHLAQKFDSKTLENLLYGSMMKGTRTDAGKLHADFHLGKLTMRKFHQHIVKTGYFSETLTFSEFQKYWSPPRFSMIDGTFKILQKMKKHKRYLLSDTNESDFDFCVSAFPEIFAEFDEIFVSHKRGILKYESKAFMQVVETSGLAADLHVFIDDREDHVARARSLGMDGIVFKNSLGLEKELGNLGYL</sequence>
<dbReference type="SUPFAM" id="SSF56784">
    <property type="entry name" value="HAD-like"/>
    <property type="match status" value="1"/>
</dbReference>
<dbReference type="InterPro" id="IPR023214">
    <property type="entry name" value="HAD_sf"/>
</dbReference>
<dbReference type="Proteomes" id="UP000034050">
    <property type="component" value="Unassembled WGS sequence"/>
</dbReference>
<evidence type="ECO:0000313" key="2">
    <source>
        <dbReference type="Proteomes" id="UP000034050"/>
    </source>
</evidence>
<dbReference type="Gene3D" id="3.40.50.1000">
    <property type="entry name" value="HAD superfamily/HAD-like"/>
    <property type="match status" value="1"/>
</dbReference>
<gene>
    <name evidence="1" type="ORF">UV61_C0003G0097</name>
</gene>
<evidence type="ECO:0000313" key="1">
    <source>
        <dbReference type="EMBL" id="KKS87244.1"/>
    </source>
</evidence>